<proteinExistence type="inferred from homology"/>
<dbReference type="PANTHER" id="PTHR15231:SF1">
    <property type="entry name" value="PHOSPHATIDYLINOSITOL N-ACETYLGLUCOSAMINYLTRANSFERASE SUBUNIT H"/>
    <property type="match status" value="1"/>
</dbReference>
<organism evidence="4 5">
    <name type="scientific">Friedmanniomyces endolithicus</name>
    <dbReference type="NCBI Taxonomy" id="329885"/>
    <lineage>
        <taxon>Eukaryota</taxon>
        <taxon>Fungi</taxon>
        <taxon>Dikarya</taxon>
        <taxon>Ascomycota</taxon>
        <taxon>Pezizomycotina</taxon>
        <taxon>Dothideomycetes</taxon>
        <taxon>Dothideomycetidae</taxon>
        <taxon>Mycosphaerellales</taxon>
        <taxon>Teratosphaeriaceae</taxon>
        <taxon>Friedmanniomyces</taxon>
    </lineage>
</organism>
<comment type="caution">
    <text evidence="4">The sequence shown here is derived from an EMBL/GenBank/DDBJ whole genome shotgun (WGS) entry which is preliminary data.</text>
</comment>
<evidence type="ECO:0000313" key="5">
    <source>
        <dbReference type="Proteomes" id="UP001175353"/>
    </source>
</evidence>
<sequence length="202" mass="22841">MLTIKRQTSTTVLYTVSTRSPVVTWSTPASQYGLLLARLLAGIFVLALLLNEYCHAFRCPQNLPGIFSALSTSPTHNTLAAWFTHALPWYYRALLATATTWLIFTKSHLEESLLVIRGLGVQTSTSSPSYLWTSTTRFIPTSSIQDFFIHEAFRGFEVRYYLSIVVEDEEDVVVVFPSILPRREVLEQVWRGAKGCLYEPKG</sequence>
<gene>
    <name evidence="4" type="ORF">LTR91_016362</name>
</gene>
<evidence type="ECO:0000256" key="1">
    <source>
        <dbReference type="ARBA" id="ARBA00004687"/>
    </source>
</evidence>
<name>A0AAN6K859_9PEZI</name>
<dbReference type="GO" id="GO:0000506">
    <property type="term" value="C:glycosylphosphatidylinositol-N-acetylglucosaminyltransferase (GPI-GnT) complex"/>
    <property type="evidence" value="ECO:0007669"/>
    <property type="project" value="InterPro"/>
</dbReference>
<dbReference type="GO" id="GO:0006506">
    <property type="term" value="P:GPI anchor biosynthetic process"/>
    <property type="evidence" value="ECO:0007669"/>
    <property type="project" value="InterPro"/>
</dbReference>
<evidence type="ECO:0000259" key="3">
    <source>
        <dbReference type="Pfam" id="PF10181"/>
    </source>
</evidence>
<dbReference type="AlphaFoldDB" id="A0AAN6K859"/>
<keyword evidence="5" id="KW-1185">Reference proteome</keyword>
<comment type="similarity">
    <text evidence="2">Belongs to the PIGH family.</text>
</comment>
<feature type="domain" description="Phosphatidylinositol N-acetylglucosaminyltransferase subunit H conserved" evidence="3">
    <location>
        <begin position="112"/>
        <end position="177"/>
    </location>
</feature>
<dbReference type="PANTHER" id="PTHR15231">
    <property type="entry name" value="PHOSPHATIDYLINOSITOL N-ACETYLGLUCOSAMINYLTRANSFERASE SUBUNIT H"/>
    <property type="match status" value="1"/>
</dbReference>
<dbReference type="EMBL" id="JAUJLE010000198">
    <property type="protein sequence ID" value="KAK0969307.1"/>
    <property type="molecule type" value="Genomic_DNA"/>
</dbReference>
<protein>
    <recommendedName>
        <fullName evidence="3">Phosphatidylinositol N-acetylglucosaminyltransferase subunit H conserved domain-containing protein</fullName>
    </recommendedName>
</protein>
<accession>A0AAN6K859</accession>
<evidence type="ECO:0000256" key="2">
    <source>
        <dbReference type="ARBA" id="ARBA00009610"/>
    </source>
</evidence>
<reference evidence="4" key="1">
    <citation type="submission" date="2023-06" db="EMBL/GenBank/DDBJ databases">
        <title>Black Yeasts Isolated from many extreme environments.</title>
        <authorList>
            <person name="Coleine C."/>
            <person name="Stajich J.E."/>
            <person name="Selbmann L."/>
        </authorList>
    </citation>
    <scope>NUCLEOTIDE SEQUENCE</scope>
    <source>
        <strain evidence="4">CCFEE 5200</strain>
    </source>
</reference>
<comment type="pathway">
    <text evidence="1">Glycolipid biosynthesis; glycosylphosphatidylinositol-anchor biosynthesis.</text>
</comment>
<dbReference type="Pfam" id="PF10181">
    <property type="entry name" value="PIG-H"/>
    <property type="match status" value="1"/>
</dbReference>
<dbReference type="InterPro" id="IPR044215">
    <property type="entry name" value="PIG-H"/>
</dbReference>
<dbReference type="Proteomes" id="UP001175353">
    <property type="component" value="Unassembled WGS sequence"/>
</dbReference>
<dbReference type="InterPro" id="IPR019328">
    <property type="entry name" value="PIGH-H_dom"/>
</dbReference>
<evidence type="ECO:0000313" key="4">
    <source>
        <dbReference type="EMBL" id="KAK0969307.1"/>
    </source>
</evidence>